<dbReference type="Pfam" id="PF13440">
    <property type="entry name" value="Polysacc_synt_3"/>
    <property type="match status" value="1"/>
</dbReference>
<protein>
    <submittedName>
        <fullName evidence="7">Oligosaccharide flippase family protein</fullName>
    </submittedName>
</protein>
<feature type="transmembrane region" description="Helical" evidence="6">
    <location>
        <begin position="365"/>
        <end position="386"/>
    </location>
</feature>
<feature type="transmembrane region" description="Helical" evidence="6">
    <location>
        <begin position="156"/>
        <end position="179"/>
    </location>
</feature>
<comment type="caution">
    <text evidence="7">The sequence shown here is derived from an EMBL/GenBank/DDBJ whole genome shotgun (WGS) entry which is preliminary data.</text>
</comment>
<dbReference type="PANTHER" id="PTHR30250:SF11">
    <property type="entry name" value="O-ANTIGEN TRANSPORTER-RELATED"/>
    <property type="match status" value="1"/>
</dbReference>
<dbReference type="PANTHER" id="PTHR30250">
    <property type="entry name" value="PST FAMILY PREDICTED COLANIC ACID TRANSPORTER"/>
    <property type="match status" value="1"/>
</dbReference>
<proteinExistence type="predicted"/>
<gene>
    <name evidence="7" type="ORF">H9630_00950</name>
</gene>
<feature type="transmembrane region" description="Helical" evidence="6">
    <location>
        <begin position="114"/>
        <end position="135"/>
    </location>
</feature>
<evidence type="ECO:0000256" key="5">
    <source>
        <dbReference type="ARBA" id="ARBA00023136"/>
    </source>
</evidence>
<dbReference type="RefSeq" id="WP_191713622.1">
    <property type="nucleotide sequence ID" value="NZ_JACSPU010000001.1"/>
</dbReference>
<evidence type="ECO:0000313" key="7">
    <source>
        <dbReference type="EMBL" id="MBD8013369.1"/>
    </source>
</evidence>
<dbReference type="SUPFAM" id="SSF81665">
    <property type="entry name" value="Calcium ATPase, transmembrane domain M"/>
    <property type="match status" value="1"/>
</dbReference>
<evidence type="ECO:0000256" key="1">
    <source>
        <dbReference type="ARBA" id="ARBA00004651"/>
    </source>
</evidence>
<feature type="transmembrane region" description="Helical" evidence="6">
    <location>
        <begin position="233"/>
        <end position="256"/>
    </location>
</feature>
<name>A0ABR8W8N0_9BACL</name>
<keyword evidence="3 6" id="KW-0812">Transmembrane</keyword>
<evidence type="ECO:0000256" key="6">
    <source>
        <dbReference type="SAM" id="Phobius"/>
    </source>
</evidence>
<dbReference type="Proteomes" id="UP000658980">
    <property type="component" value="Unassembled WGS sequence"/>
</dbReference>
<keyword evidence="8" id="KW-1185">Reference proteome</keyword>
<accession>A0ABR8W8N0</accession>
<comment type="subcellular location">
    <subcellularLocation>
        <location evidence="1">Cell membrane</location>
        <topology evidence="1">Multi-pass membrane protein</topology>
    </subcellularLocation>
</comment>
<feature type="transmembrane region" description="Helical" evidence="6">
    <location>
        <begin position="46"/>
        <end position="65"/>
    </location>
</feature>
<evidence type="ECO:0000256" key="2">
    <source>
        <dbReference type="ARBA" id="ARBA00022475"/>
    </source>
</evidence>
<evidence type="ECO:0000313" key="8">
    <source>
        <dbReference type="Proteomes" id="UP000658980"/>
    </source>
</evidence>
<sequence length="422" mass="47748">MKKTRWKRKGNYGRAIITLASGSLIAQLITILVAPLLTRIYTPEELGMYALILTAESLLGGIICARYDVSIVSEPNEKNVFPLIKLSILITIVFSTLATIAYGIYFSYFAKEGYGLYLLIFLFLMLIINGLLRVLEAYNNRMKDYKTISSVYVAKTFTQNIGTVILGLLHFSVYGMLFAHVTGMLAGLKKQAKSILPSVKDLYLINSTRLKEVMKMHYRLPLYSAPAQFANRFSYTSIFFFIEFLFGLGTLGFYSISNKALGLPLSVMSNNISKVFFEEASREYDETGKFKKSFNKTSLLLITLAIPMVIIIYLFSPSIFKFAFGNSWIEAGVYVQILAPMFGIRFVVNTVIYGLQIAKKQNLELIIQCLFIIASIGSFGLSRIYSYDIYQYLSAVSISFSIVYIIYYLFVAKYAYGFRSNK</sequence>
<keyword evidence="4 6" id="KW-1133">Transmembrane helix</keyword>
<dbReference type="InterPro" id="IPR050833">
    <property type="entry name" value="Poly_Biosynth_Transport"/>
</dbReference>
<dbReference type="InterPro" id="IPR023298">
    <property type="entry name" value="ATPase_P-typ_TM_dom_sf"/>
</dbReference>
<keyword evidence="5 6" id="KW-0472">Membrane</keyword>
<feature type="transmembrane region" description="Helical" evidence="6">
    <location>
        <begin position="392"/>
        <end position="416"/>
    </location>
</feature>
<feature type="transmembrane region" description="Helical" evidence="6">
    <location>
        <begin position="332"/>
        <end position="353"/>
    </location>
</feature>
<evidence type="ECO:0000256" key="4">
    <source>
        <dbReference type="ARBA" id="ARBA00022989"/>
    </source>
</evidence>
<feature type="transmembrane region" description="Helical" evidence="6">
    <location>
        <begin position="86"/>
        <end position="108"/>
    </location>
</feature>
<feature type="transmembrane region" description="Helical" evidence="6">
    <location>
        <begin position="12"/>
        <end position="34"/>
    </location>
</feature>
<reference evidence="7 8" key="1">
    <citation type="submission" date="2020-08" db="EMBL/GenBank/DDBJ databases">
        <title>A Genomic Blueprint of the Chicken Gut Microbiome.</title>
        <authorList>
            <person name="Gilroy R."/>
            <person name="Ravi A."/>
            <person name="Getino M."/>
            <person name="Pursley I."/>
            <person name="Horton D.L."/>
            <person name="Alikhan N.-F."/>
            <person name="Baker D."/>
            <person name="Gharbi K."/>
            <person name="Hall N."/>
            <person name="Watson M."/>
            <person name="Adriaenssens E.M."/>
            <person name="Foster-Nyarko E."/>
            <person name="Jarju S."/>
            <person name="Secka A."/>
            <person name="Antonio M."/>
            <person name="Oren A."/>
            <person name="Chaudhuri R."/>
            <person name="La Ragione R.M."/>
            <person name="Hildebrand F."/>
            <person name="Pallen M.J."/>
        </authorList>
    </citation>
    <scope>NUCLEOTIDE SEQUENCE [LARGE SCALE GENOMIC DNA]</scope>
    <source>
        <strain evidence="7 8">Sa1BUA13</strain>
    </source>
</reference>
<organism evidence="7 8">
    <name type="scientific">Planococcus wigleyi</name>
    <dbReference type="NCBI Taxonomy" id="2762216"/>
    <lineage>
        <taxon>Bacteria</taxon>
        <taxon>Bacillati</taxon>
        <taxon>Bacillota</taxon>
        <taxon>Bacilli</taxon>
        <taxon>Bacillales</taxon>
        <taxon>Caryophanaceae</taxon>
        <taxon>Planococcus</taxon>
    </lineage>
</organism>
<evidence type="ECO:0000256" key="3">
    <source>
        <dbReference type="ARBA" id="ARBA00022692"/>
    </source>
</evidence>
<keyword evidence="2" id="KW-1003">Cell membrane</keyword>
<dbReference type="EMBL" id="JACSPU010000001">
    <property type="protein sequence ID" value="MBD8013369.1"/>
    <property type="molecule type" value="Genomic_DNA"/>
</dbReference>
<feature type="transmembrane region" description="Helical" evidence="6">
    <location>
        <begin position="299"/>
        <end position="320"/>
    </location>
</feature>